<accession>A0ABS9WXW5</accession>
<dbReference type="RefSeq" id="WP_242283864.1">
    <property type="nucleotide sequence ID" value="NZ_JAKKSL010000001.1"/>
</dbReference>
<evidence type="ECO:0000256" key="6">
    <source>
        <dbReference type="ARBA" id="ARBA00023180"/>
    </source>
</evidence>
<dbReference type="EMBL" id="JAKKSL010000001">
    <property type="protein sequence ID" value="MCI2282843.1"/>
    <property type="molecule type" value="Genomic_DNA"/>
</dbReference>
<keyword evidence="6" id="KW-0325">Glycoprotein</keyword>
<feature type="domain" description="LamG-like jellyroll fold" evidence="9">
    <location>
        <begin position="717"/>
        <end position="860"/>
    </location>
</feature>
<evidence type="ECO:0000256" key="1">
    <source>
        <dbReference type="ARBA" id="ARBA00001913"/>
    </source>
</evidence>
<dbReference type="InterPro" id="IPR051360">
    <property type="entry name" value="Neuronal_Pentraxin_Related"/>
</dbReference>
<organism evidence="10 11">
    <name type="scientific">Colwellia maritima</name>
    <dbReference type="NCBI Taxonomy" id="2912588"/>
    <lineage>
        <taxon>Bacteria</taxon>
        <taxon>Pseudomonadati</taxon>
        <taxon>Pseudomonadota</taxon>
        <taxon>Gammaproteobacteria</taxon>
        <taxon>Alteromonadales</taxon>
        <taxon>Colwelliaceae</taxon>
        <taxon>Colwellia</taxon>
    </lineage>
</organism>
<comment type="caution">
    <text evidence="10">The sequence shown here is derived from an EMBL/GenBank/DDBJ whole genome shotgun (WGS) entry which is preliminary data.</text>
</comment>
<dbReference type="PANTHER" id="PTHR19277:SF161">
    <property type="entry name" value="LAMININ G DOMAIN-CONTAINING PROTEIN"/>
    <property type="match status" value="1"/>
</dbReference>
<sequence>MINRFILLLCLLVSVIPSAYAVDCLTVFPSGWRQNTPPNEQLVNFPSNTSGNTLTDGTILPRGDNLYLNSTLGNKDEIFVGAVTGAETTARLFFRTSVSRQNVKINENGNPEDLIIVVDGSLQITGGNTVINAIIYTKGAISVNGNASINGAVVALGSATSFSVNYNASYINNADFNGMCESAITPIAEYRFDETEYADTPDEIVDSIGGFNGQAKSSQPIEEGVVCNAIDLSAMGTADYATLPKDILNDKTDFSISLWARTAKTSNQSFLSGAGATYNELIMWFTHDTNFYPYLKDVANGSISTQSIADDNWHHIVWTREGSKSCLFVDKLLQGCVTQTTLPLSIQSLILGQEQDSIGGNFDSTQTFDGLIDELLVFDEAISLADVTSIHDNQAAGLGYDGTARTCPISVFPEPVLDLHFDETSWNATNAIIDISGNEYHANAVNAIPTLSTDGAICRAADLSTSGIDDYIALDSTALNNRNNFSISLWYKTPKTSNQSIISGASAASFNELIFWFNNSNQFGPHIKSSTNSVITSNISDDNWHHLVWTRSSTKNVLYRDGVLQAGSASLPSGVLNITSLILGQEQDSLGGSFDSAQAVEGLVDELLVFGKALTPTQVATVYSNQSSGLNFDATPRVCPLLPEPILNMQFDEPSWSGDADEVIDETGNFNSQSVNGANTANLTPAIASNPGTCGYGTFDGVNDYVALPNTFDNQQESFTITAWIKPINTNSGSRIFADDENNSQGYALSLGDPGSGKLRFYSRGVNPVSVDTLTSVIPTDTWTFVAAVHDSEAKTRKIYVNGVAQTVTGGGTSSTYTGTWGIDTGIATIGGESDLGETGNRFTGAIDEIRMYPSALTNAEINDIQNETHQCAVIDHFEISHDGQGLTCRLKLSRSKHVLMQAALICI</sequence>
<evidence type="ECO:0000313" key="10">
    <source>
        <dbReference type="EMBL" id="MCI2282843.1"/>
    </source>
</evidence>
<proteinExistence type="predicted"/>
<evidence type="ECO:0000256" key="2">
    <source>
        <dbReference type="ARBA" id="ARBA00022723"/>
    </source>
</evidence>
<evidence type="ECO:0000256" key="3">
    <source>
        <dbReference type="ARBA" id="ARBA00022729"/>
    </source>
</evidence>
<evidence type="ECO:0008006" key="12">
    <source>
        <dbReference type="Google" id="ProtNLM"/>
    </source>
</evidence>
<dbReference type="SUPFAM" id="SSF49899">
    <property type="entry name" value="Concanavalin A-like lectins/glucanases"/>
    <property type="match status" value="3"/>
</dbReference>
<evidence type="ECO:0000259" key="9">
    <source>
        <dbReference type="SMART" id="SM00560"/>
    </source>
</evidence>
<dbReference type="PANTHER" id="PTHR19277">
    <property type="entry name" value="PENTRAXIN"/>
    <property type="match status" value="1"/>
</dbReference>
<keyword evidence="11" id="KW-1185">Reference proteome</keyword>
<dbReference type="Pfam" id="PF13385">
    <property type="entry name" value="Laminin_G_3"/>
    <property type="match status" value="3"/>
</dbReference>
<dbReference type="SMART" id="SM00159">
    <property type="entry name" value="PTX"/>
    <property type="match status" value="1"/>
</dbReference>
<evidence type="ECO:0000313" key="11">
    <source>
        <dbReference type="Proteomes" id="UP001139646"/>
    </source>
</evidence>
<keyword evidence="3 7" id="KW-0732">Signal</keyword>
<protein>
    <recommendedName>
        <fullName evidence="12">LamG-like jellyroll fold domain-containing protein</fullName>
    </recommendedName>
</protein>
<evidence type="ECO:0000256" key="7">
    <source>
        <dbReference type="SAM" id="SignalP"/>
    </source>
</evidence>
<feature type="signal peptide" evidence="7">
    <location>
        <begin position="1"/>
        <end position="21"/>
    </location>
</feature>
<dbReference type="Proteomes" id="UP001139646">
    <property type="component" value="Unassembled WGS sequence"/>
</dbReference>
<dbReference type="InterPro" id="IPR013320">
    <property type="entry name" value="ConA-like_dom_sf"/>
</dbReference>
<keyword evidence="5" id="KW-1015">Disulfide bond</keyword>
<dbReference type="InterPro" id="IPR006558">
    <property type="entry name" value="LamG-like"/>
</dbReference>
<dbReference type="Gene3D" id="2.60.120.200">
    <property type="match status" value="3"/>
</dbReference>
<dbReference type="SMART" id="SM00560">
    <property type="entry name" value="LamGL"/>
    <property type="match status" value="1"/>
</dbReference>
<evidence type="ECO:0000256" key="4">
    <source>
        <dbReference type="ARBA" id="ARBA00022837"/>
    </source>
</evidence>
<gene>
    <name evidence="10" type="ORF">L3081_04775</name>
</gene>
<keyword evidence="2" id="KW-0479">Metal-binding</keyword>
<feature type="domain" description="Pentraxin (PTX)" evidence="8">
    <location>
        <begin position="460"/>
        <end position="640"/>
    </location>
</feature>
<evidence type="ECO:0000259" key="8">
    <source>
        <dbReference type="SMART" id="SM00159"/>
    </source>
</evidence>
<evidence type="ECO:0000256" key="5">
    <source>
        <dbReference type="ARBA" id="ARBA00023157"/>
    </source>
</evidence>
<keyword evidence="4" id="KW-0106">Calcium</keyword>
<dbReference type="InterPro" id="IPR001759">
    <property type="entry name" value="PTX_dom"/>
</dbReference>
<comment type="cofactor">
    <cofactor evidence="1">
        <name>Ca(2+)</name>
        <dbReference type="ChEBI" id="CHEBI:29108"/>
    </cofactor>
</comment>
<name>A0ABS9WXW5_9GAMM</name>
<feature type="chain" id="PRO_5047017687" description="LamG-like jellyroll fold domain-containing protein" evidence="7">
    <location>
        <begin position="22"/>
        <end position="908"/>
    </location>
</feature>
<reference evidence="10" key="1">
    <citation type="submission" date="2022-01" db="EMBL/GenBank/DDBJ databases">
        <title>Colwellia maritima, isolated from seawater.</title>
        <authorList>
            <person name="Kristyanto S."/>
            <person name="Jung J."/>
            <person name="Jeon C.O."/>
        </authorList>
    </citation>
    <scope>NUCLEOTIDE SEQUENCE</scope>
    <source>
        <strain evidence="10">MSW7</strain>
    </source>
</reference>